<feature type="domain" description="DUF7737" evidence="2">
    <location>
        <begin position="1107"/>
        <end position="1196"/>
    </location>
</feature>
<protein>
    <submittedName>
        <fullName evidence="3">DUF4132 domain-containing protein</fullName>
    </submittedName>
</protein>
<dbReference type="EMBL" id="JBHLYW010000029">
    <property type="protein sequence ID" value="MFC0080159.1"/>
    <property type="molecule type" value="Genomic_DNA"/>
</dbReference>
<evidence type="ECO:0000313" key="4">
    <source>
        <dbReference type="Proteomes" id="UP001589734"/>
    </source>
</evidence>
<dbReference type="RefSeq" id="WP_379682852.1">
    <property type="nucleotide sequence ID" value="NZ_JBHLYW010000029.1"/>
</dbReference>
<dbReference type="Pfam" id="PF13569">
    <property type="entry name" value="DUF4132"/>
    <property type="match status" value="1"/>
</dbReference>
<reference evidence="3 4" key="1">
    <citation type="submission" date="2024-09" db="EMBL/GenBank/DDBJ databases">
        <authorList>
            <person name="Sun Q."/>
            <person name="Mori K."/>
        </authorList>
    </citation>
    <scope>NUCLEOTIDE SEQUENCE [LARGE SCALE GENOMIC DNA]</scope>
    <source>
        <strain evidence="3 4">CGMCC 1.12926</strain>
    </source>
</reference>
<evidence type="ECO:0000313" key="3">
    <source>
        <dbReference type="EMBL" id="MFC0080159.1"/>
    </source>
</evidence>
<dbReference type="Proteomes" id="UP001589734">
    <property type="component" value="Unassembled WGS sequence"/>
</dbReference>
<evidence type="ECO:0000259" key="1">
    <source>
        <dbReference type="Pfam" id="PF13569"/>
    </source>
</evidence>
<proteinExistence type="predicted"/>
<name>A0ABV6C1H9_9FLAO</name>
<evidence type="ECO:0000259" key="2">
    <source>
        <dbReference type="Pfam" id="PF24879"/>
    </source>
</evidence>
<dbReference type="Pfam" id="PF24879">
    <property type="entry name" value="DUF7737"/>
    <property type="match status" value="1"/>
</dbReference>
<gene>
    <name evidence="3" type="ORF">ACFFLS_24150</name>
</gene>
<sequence>MNILEQIFQLENPKLEYKISEELHNLLFDWFNESKISITVFEKELFEPLFEEIVQKNENIQQYYDEARRSTYIQYAFKYVMYHNPNNAMLEKFFKLDDRGIVNNVVSSYKTHGKADPNLYKILNTGTEIARYYHAIYARIDQNYSYLPCNFAQLKFDEHVHFNTIFDYVNQQHFEEKPYMLFLISKSHTQKYDRNSEASEIISKTEYDALIETAFENSISKYNETYNRSLSKEMFLLLKDFLEFKPVDKKAKITFDTFEEAKILIEKTKGREIEIFEHIFYFLRNEYMYEKDKYWNVLLSALCRNMDCTANWLHKKVLFLLLPDNKYNFNLIFSHITSLLQKQAQQFHYHDGLVKDYETLLFKNTIIAPNENGLVFLRTVAENIESKSLKKFTLQKLGSYYFDARNAFDFSYFSYDEKDKSFKTIKQFIDDLNYLTPVALKKVNKPIYYESEKDDIFNINYLGEDIGICRHYFVRDINAVLTKAESPYRLVSIPLQQIKERYNREENILFSLAFMNEEEHEFFRQEYLTDKNAKNWWFERSYSSYDIFFKHLKEAPNVNPEFSHSTTVSFQELKNTKNDAGSSQPQNAFLEDINWKWFKDQYIDELNSKESWYEIMNVICQSPKGKKPTTAWLSELKTVIEKLGTEKYFKELQVLLSLSLKEESWFFDLYANALKGLIWSCAYISPNDLSLSILKTIIEFSYAKVYGVGAKSVTTGNLALEALIGTQKEEAFGILNIMRNKTKYNKFVTVLEKYMDKFKENSTIPEQLLADKSIPNFGFLDGKKNFEIADWTLIISFKNKKIVKEWQHNDGQISKQTPALITSDYAKDLKEVNEEIKQINTIFNDLKKRIKTYWLYDRSWQFSDWEKFIKNHDLLYPHIDGLIWSNITNGKDFILINHEMLDFENNKVISNPDDEISLWHPVKNDEKNTIAWQDYLWKNKIIQSERQAYRENYPFSETELQLSETPRFANHFLEVKKLMAVANSVGWIFTYEHEGVNWPRAFFKPLNITAHIVCDYDRYSYAIPTKQLYFTENNSTKINDDKAQQGFEKIKLATVPLVALSEICRDIDLFIATTSVANNIELSENKQEYKSYRTEYEKGLFSDNANAKIRKQIIEQIKSVLKLNVAGFDGNYVIVKGINENFRINLNSGFAQSNETQKHINLIPEISSLKSNKKLRLPIEDDETLYIILAKILYLQTQ</sequence>
<comment type="caution">
    <text evidence="3">The sequence shown here is derived from an EMBL/GenBank/DDBJ whole genome shotgun (WGS) entry which is preliminary data.</text>
</comment>
<dbReference type="InterPro" id="IPR056639">
    <property type="entry name" value="DUF7737"/>
</dbReference>
<feature type="domain" description="DUF4132" evidence="1">
    <location>
        <begin position="811"/>
        <end position="987"/>
    </location>
</feature>
<dbReference type="InterPro" id="IPR025406">
    <property type="entry name" value="DUF4132"/>
</dbReference>
<keyword evidence="4" id="KW-1185">Reference proteome</keyword>
<organism evidence="3 4">
    <name type="scientific">Flavobacterium procerum</name>
    <dbReference type="NCBI Taxonomy" id="1455569"/>
    <lineage>
        <taxon>Bacteria</taxon>
        <taxon>Pseudomonadati</taxon>
        <taxon>Bacteroidota</taxon>
        <taxon>Flavobacteriia</taxon>
        <taxon>Flavobacteriales</taxon>
        <taxon>Flavobacteriaceae</taxon>
        <taxon>Flavobacterium</taxon>
    </lineage>
</organism>
<accession>A0ABV6C1H9</accession>